<keyword evidence="3" id="KW-1185">Reference proteome</keyword>
<dbReference type="AlphaFoldDB" id="A0A0J0XMJ7"/>
<feature type="chain" id="PRO_5005246105" description="Secreted protein" evidence="1">
    <location>
        <begin position="20"/>
        <end position="100"/>
    </location>
</feature>
<keyword evidence="1" id="KW-0732">Signal</keyword>
<protein>
    <recommendedName>
        <fullName evidence="4">Secreted protein</fullName>
    </recommendedName>
</protein>
<dbReference type="GeneID" id="28981439"/>
<feature type="signal peptide" evidence="1">
    <location>
        <begin position="1"/>
        <end position="19"/>
    </location>
</feature>
<proteinExistence type="predicted"/>
<name>A0A0J0XMJ7_9TREE</name>
<accession>A0A0J0XMJ7</accession>
<evidence type="ECO:0000313" key="2">
    <source>
        <dbReference type="EMBL" id="KLT42380.1"/>
    </source>
</evidence>
<gene>
    <name evidence="2" type="ORF">CC85DRAFT_260464</name>
</gene>
<evidence type="ECO:0000313" key="3">
    <source>
        <dbReference type="Proteomes" id="UP000053611"/>
    </source>
</evidence>
<evidence type="ECO:0000256" key="1">
    <source>
        <dbReference type="SAM" id="SignalP"/>
    </source>
</evidence>
<dbReference type="EMBL" id="KQ087206">
    <property type="protein sequence ID" value="KLT42380.1"/>
    <property type="molecule type" value="Genomic_DNA"/>
</dbReference>
<organism evidence="2 3">
    <name type="scientific">Cutaneotrichosporon oleaginosum</name>
    <dbReference type="NCBI Taxonomy" id="879819"/>
    <lineage>
        <taxon>Eukaryota</taxon>
        <taxon>Fungi</taxon>
        <taxon>Dikarya</taxon>
        <taxon>Basidiomycota</taxon>
        <taxon>Agaricomycotina</taxon>
        <taxon>Tremellomycetes</taxon>
        <taxon>Trichosporonales</taxon>
        <taxon>Trichosporonaceae</taxon>
        <taxon>Cutaneotrichosporon</taxon>
    </lineage>
</organism>
<evidence type="ECO:0008006" key="4">
    <source>
        <dbReference type="Google" id="ProtNLM"/>
    </source>
</evidence>
<dbReference type="RefSeq" id="XP_018278871.1">
    <property type="nucleotide sequence ID" value="XM_018420836.1"/>
</dbReference>
<reference evidence="2 3" key="1">
    <citation type="submission" date="2015-03" db="EMBL/GenBank/DDBJ databases">
        <title>Genomics and transcriptomics of the oil-accumulating basidiomycete yeast T. oleaginosus allow insights into substrate utilization and the diverse evolutionary trajectories of mating systems in fungi.</title>
        <authorList>
            <consortium name="DOE Joint Genome Institute"/>
            <person name="Kourist R."/>
            <person name="Kracht O."/>
            <person name="Bracharz F."/>
            <person name="Lipzen A."/>
            <person name="Nolan M."/>
            <person name="Ohm R."/>
            <person name="Grigoriev I."/>
            <person name="Sun S."/>
            <person name="Heitman J."/>
            <person name="Bruck T."/>
            <person name="Nowrousian M."/>
        </authorList>
    </citation>
    <scope>NUCLEOTIDE SEQUENCE [LARGE SCALE GENOMIC DNA]</scope>
    <source>
        <strain evidence="2 3">IBC0246</strain>
    </source>
</reference>
<sequence length="100" mass="10722">MPVLLLALRLCIFPGDVHLAHPCGMAIARPECRSRISRGKFRSSSAIVSKPRCVAGGGGWAKGFCLVVGDSVGVLRRCGRCCVGWVPQEVMMLTDESNGY</sequence>
<dbReference type="Proteomes" id="UP000053611">
    <property type="component" value="Unassembled WGS sequence"/>
</dbReference>